<evidence type="ECO:0000256" key="4">
    <source>
        <dbReference type="ARBA" id="ARBA00022605"/>
    </source>
</evidence>
<dbReference type="InterPro" id="IPR043131">
    <property type="entry name" value="BCAT-like_N"/>
</dbReference>
<comment type="caution">
    <text evidence="11">The sequence shown here is derived from an EMBL/GenBank/DDBJ whole genome shotgun (WGS) entry which is preliminary data.</text>
</comment>
<gene>
    <name evidence="11" type="primary">BAT2_1</name>
    <name evidence="11" type="ORF">V5O48_005446</name>
</gene>
<dbReference type="InterPro" id="IPR018300">
    <property type="entry name" value="Aminotrans_IV_CS"/>
</dbReference>
<keyword evidence="6 9" id="KW-0663">Pyridoxal phosphate</keyword>
<dbReference type="InterPro" id="IPR036038">
    <property type="entry name" value="Aminotransferase-like"/>
</dbReference>
<keyword evidence="12" id="KW-1185">Reference proteome</keyword>
<evidence type="ECO:0000256" key="9">
    <source>
        <dbReference type="RuleBase" id="RU004516"/>
    </source>
</evidence>
<evidence type="ECO:0000313" key="12">
    <source>
        <dbReference type="Proteomes" id="UP001465976"/>
    </source>
</evidence>
<dbReference type="Gene3D" id="3.30.470.10">
    <property type="match status" value="1"/>
</dbReference>
<evidence type="ECO:0000256" key="1">
    <source>
        <dbReference type="ARBA" id="ARBA00001933"/>
    </source>
</evidence>
<dbReference type="PIRSF" id="PIRSF006468">
    <property type="entry name" value="BCAT1"/>
    <property type="match status" value="1"/>
</dbReference>
<evidence type="ECO:0000256" key="10">
    <source>
        <dbReference type="RuleBase" id="RU004517"/>
    </source>
</evidence>
<dbReference type="InterPro" id="IPR001544">
    <property type="entry name" value="Aminotrans_IV"/>
</dbReference>
<dbReference type="InterPro" id="IPR043132">
    <property type="entry name" value="BCAT-like_C"/>
</dbReference>
<comment type="catalytic activity">
    <reaction evidence="10">
        <text>L-valine + 2-oxoglutarate = 3-methyl-2-oxobutanoate + L-glutamate</text>
        <dbReference type="Rhea" id="RHEA:24813"/>
        <dbReference type="ChEBI" id="CHEBI:11851"/>
        <dbReference type="ChEBI" id="CHEBI:16810"/>
        <dbReference type="ChEBI" id="CHEBI:29985"/>
        <dbReference type="ChEBI" id="CHEBI:57762"/>
        <dbReference type="EC" id="2.6.1.42"/>
    </reaction>
</comment>
<comment type="similarity">
    <text evidence="2 8">Belongs to the class-IV pyridoxal-phosphate-dependent aminotransferase family.</text>
</comment>
<evidence type="ECO:0000256" key="8">
    <source>
        <dbReference type="RuleBase" id="RU004106"/>
    </source>
</evidence>
<comment type="catalytic activity">
    <reaction evidence="10">
        <text>L-leucine + 2-oxoglutarate = 4-methyl-2-oxopentanoate + L-glutamate</text>
        <dbReference type="Rhea" id="RHEA:18321"/>
        <dbReference type="ChEBI" id="CHEBI:16810"/>
        <dbReference type="ChEBI" id="CHEBI:17865"/>
        <dbReference type="ChEBI" id="CHEBI:29985"/>
        <dbReference type="ChEBI" id="CHEBI:57427"/>
        <dbReference type="EC" id="2.6.1.42"/>
    </reaction>
</comment>
<dbReference type="EC" id="2.6.1.42" evidence="10"/>
<reference evidence="11 12" key="1">
    <citation type="submission" date="2024-02" db="EMBL/GenBank/DDBJ databases">
        <title>A draft genome for the cacao thread blight pathogen Marasmius crinis-equi.</title>
        <authorList>
            <person name="Cohen S.P."/>
            <person name="Baruah I.K."/>
            <person name="Amoako-Attah I."/>
            <person name="Bukari Y."/>
            <person name="Meinhardt L.W."/>
            <person name="Bailey B.A."/>
        </authorList>
    </citation>
    <scope>NUCLEOTIDE SEQUENCE [LARGE SCALE GENOMIC DNA]</scope>
    <source>
        <strain evidence="11 12">GH-76</strain>
    </source>
</reference>
<dbReference type="Proteomes" id="UP001465976">
    <property type="component" value="Unassembled WGS sequence"/>
</dbReference>
<evidence type="ECO:0000256" key="3">
    <source>
        <dbReference type="ARBA" id="ARBA00022576"/>
    </source>
</evidence>
<keyword evidence="7 10" id="KW-0100">Branched-chain amino acid biosynthesis</keyword>
<dbReference type="GO" id="GO:0004084">
    <property type="term" value="F:branched-chain-amino-acid transaminase activity"/>
    <property type="evidence" value="ECO:0007669"/>
    <property type="project" value="UniProtKB-EC"/>
</dbReference>
<evidence type="ECO:0000256" key="5">
    <source>
        <dbReference type="ARBA" id="ARBA00022679"/>
    </source>
</evidence>
<sequence length="407" mass="44279">MWKSVGNGFLEGVSKVADIDPEKLVVNTAETLKPVPAPESLIFGVTKTDHMLVVSFDPENGWSSPEIKPYGPIDLDPCASCLQYATNIFEGMKAYLGPDGEPLLFRPEINMTRMERSAERVALPPFNSQALLALIKKLVVLERRWIPKELGHSLYIRPTMIGTRPCASEFCVDKASANSSLNIAFGVAASDQALLYVVCSPAGPFFRGPSKEISLLATNETVRAWPGGHGGHKLAVNYGPGFSALREATNQGYNQVLWLLGDKITEAGAMNFFAVVKRDDGDLDLITPPLDGTILPGVTRQSILDLANAHTEGTSPLPNIPPSQKLYTHEQDLTMTYLRGWHAEGKLLETFCVGTAVIVGSVTRIGQDGKDLVIDASNSVTEAFRERLEAIQTGNFKYESWSAPCQS</sequence>
<name>A0ABR3FM99_9AGAR</name>
<accession>A0ABR3FM99</accession>
<keyword evidence="3 10" id="KW-0032">Aminotransferase</keyword>
<dbReference type="PANTHER" id="PTHR11825">
    <property type="entry name" value="SUBGROUP IIII AMINOTRANSFERASE"/>
    <property type="match status" value="1"/>
</dbReference>
<keyword evidence="4 10" id="KW-0028">Amino-acid biosynthesis</keyword>
<dbReference type="SUPFAM" id="SSF56752">
    <property type="entry name" value="D-aminoacid aminotransferase-like PLP-dependent enzymes"/>
    <property type="match status" value="1"/>
</dbReference>
<dbReference type="InterPro" id="IPR005786">
    <property type="entry name" value="B_amino_transII"/>
</dbReference>
<comment type="cofactor">
    <cofactor evidence="1 9">
        <name>pyridoxal 5'-phosphate</name>
        <dbReference type="ChEBI" id="CHEBI:597326"/>
    </cofactor>
</comment>
<organism evidence="11 12">
    <name type="scientific">Marasmius crinis-equi</name>
    <dbReference type="NCBI Taxonomy" id="585013"/>
    <lineage>
        <taxon>Eukaryota</taxon>
        <taxon>Fungi</taxon>
        <taxon>Dikarya</taxon>
        <taxon>Basidiomycota</taxon>
        <taxon>Agaricomycotina</taxon>
        <taxon>Agaricomycetes</taxon>
        <taxon>Agaricomycetidae</taxon>
        <taxon>Agaricales</taxon>
        <taxon>Marasmiineae</taxon>
        <taxon>Marasmiaceae</taxon>
        <taxon>Marasmius</taxon>
    </lineage>
</organism>
<comment type="catalytic activity">
    <reaction evidence="10">
        <text>L-isoleucine + 2-oxoglutarate = (S)-3-methyl-2-oxopentanoate + L-glutamate</text>
        <dbReference type="Rhea" id="RHEA:24801"/>
        <dbReference type="ChEBI" id="CHEBI:16810"/>
        <dbReference type="ChEBI" id="CHEBI:29985"/>
        <dbReference type="ChEBI" id="CHEBI:35146"/>
        <dbReference type="ChEBI" id="CHEBI:58045"/>
        <dbReference type="EC" id="2.6.1.42"/>
    </reaction>
</comment>
<evidence type="ECO:0000256" key="6">
    <source>
        <dbReference type="ARBA" id="ARBA00022898"/>
    </source>
</evidence>
<evidence type="ECO:0000256" key="7">
    <source>
        <dbReference type="ARBA" id="ARBA00023304"/>
    </source>
</evidence>
<dbReference type="Gene3D" id="3.20.10.10">
    <property type="entry name" value="D-amino Acid Aminotransferase, subunit A, domain 2"/>
    <property type="match status" value="1"/>
</dbReference>
<protein>
    <recommendedName>
        <fullName evidence="10">Branched-chain-amino-acid aminotransferase</fullName>
        <ecNumber evidence="10">2.6.1.42</ecNumber>
    </recommendedName>
</protein>
<evidence type="ECO:0000256" key="2">
    <source>
        <dbReference type="ARBA" id="ARBA00009320"/>
    </source>
</evidence>
<dbReference type="PROSITE" id="PS00770">
    <property type="entry name" value="AA_TRANSFER_CLASS_4"/>
    <property type="match status" value="1"/>
</dbReference>
<dbReference type="PANTHER" id="PTHR11825:SF44">
    <property type="entry name" value="BRANCHED-CHAIN-AMINO-ACID AMINOTRANSFERASE"/>
    <property type="match status" value="1"/>
</dbReference>
<dbReference type="Pfam" id="PF01063">
    <property type="entry name" value="Aminotran_4"/>
    <property type="match status" value="1"/>
</dbReference>
<evidence type="ECO:0000313" key="11">
    <source>
        <dbReference type="EMBL" id="KAL0576526.1"/>
    </source>
</evidence>
<dbReference type="EMBL" id="JBAHYK010000217">
    <property type="protein sequence ID" value="KAL0576526.1"/>
    <property type="molecule type" value="Genomic_DNA"/>
</dbReference>
<keyword evidence="5 10" id="KW-0808">Transferase</keyword>
<proteinExistence type="inferred from homology"/>